<evidence type="ECO:0000313" key="9">
    <source>
        <dbReference type="EMBL" id="KAJ1724667.1"/>
    </source>
</evidence>
<evidence type="ECO:0000256" key="1">
    <source>
        <dbReference type="ARBA" id="ARBA00004496"/>
    </source>
</evidence>
<feature type="region of interest" description="Disordered" evidence="7">
    <location>
        <begin position="177"/>
        <end position="228"/>
    </location>
</feature>
<keyword evidence="5" id="KW-0648">Protein biosynthesis</keyword>
<dbReference type="FunFam" id="2.40.50.140:FF:000047">
    <property type="entry name" value="tyrosine--tRNA ligase, cytoplasmic isoform X2"/>
    <property type="match status" value="1"/>
</dbReference>
<dbReference type="PROSITE" id="PS50886">
    <property type="entry name" value="TRBD"/>
    <property type="match status" value="1"/>
</dbReference>
<dbReference type="CDD" id="cd02799">
    <property type="entry name" value="tRNA_bind_EMAP-II_like"/>
    <property type="match status" value="1"/>
</dbReference>
<dbReference type="GO" id="GO:0006412">
    <property type="term" value="P:translation"/>
    <property type="evidence" value="ECO:0007669"/>
    <property type="project" value="UniProtKB-KW"/>
</dbReference>
<evidence type="ECO:0000256" key="6">
    <source>
        <dbReference type="PROSITE-ProRule" id="PRU00209"/>
    </source>
</evidence>
<protein>
    <submittedName>
        <fullName evidence="9">G4 quadruplex nucleic acid binding protein</fullName>
    </submittedName>
</protein>
<comment type="subcellular location">
    <subcellularLocation>
        <location evidence="1">Cytoplasm</location>
    </subcellularLocation>
</comment>
<dbReference type="InterPro" id="IPR002547">
    <property type="entry name" value="tRNA-bd_dom"/>
</dbReference>
<dbReference type="Gene3D" id="1.20.1050.130">
    <property type="match status" value="1"/>
</dbReference>
<dbReference type="PANTHER" id="PTHR11586:SF33">
    <property type="entry name" value="AMINOACYL TRNA SYNTHASE COMPLEX-INTERACTING MULTIFUNCTIONAL PROTEIN 1"/>
    <property type="match status" value="1"/>
</dbReference>
<evidence type="ECO:0000256" key="3">
    <source>
        <dbReference type="ARBA" id="ARBA00022555"/>
    </source>
</evidence>
<dbReference type="InterPro" id="IPR036282">
    <property type="entry name" value="Glutathione-S-Trfase_C_sf"/>
</dbReference>
<feature type="domain" description="TRNA-binding" evidence="8">
    <location>
        <begin position="234"/>
        <end position="337"/>
    </location>
</feature>
<reference evidence="9" key="1">
    <citation type="submission" date="2022-07" db="EMBL/GenBank/DDBJ databases">
        <title>Phylogenomic reconstructions and comparative analyses of Kickxellomycotina fungi.</title>
        <authorList>
            <person name="Reynolds N.K."/>
            <person name="Stajich J.E."/>
            <person name="Barry K."/>
            <person name="Grigoriev I.V."/>
            <person name="Crous P."/>
            <person name="Smith M.E."/>
        </authorList>
    </citation>
    <scope>NUCLEOTIDE SEQUENCE</scope>
    <source>
        <strain evidence="9">NBRC 32514</strain>
    </source>
</reference>
<dbReference type="PANTHER" id="PTHR11586">
    <property type="entry name" value="TRNA-AMINOACYLATION COFACTOR ARC1 FAMILY MEMBER"/>
    <property type="match status" value="1"/>
</dbReference>
<organism evidence="9 10">
    <name type="scientific">Coemansia erecta</name>
    <dbReference type="NCBI Taxonomy" id="147472"/>
    <lineage>
        <taxon>Eukaryota</taxon>
        <taxon>Fungi</taxon>
        <taxon>Fungi incertae sedis</taxon>
        <taxon>Zoopagomycota</taxon>
        <taxon>Kickxellomycotina</taxon>
        <taxon>Kickxellomycetes</taxon>
        <taxon>Kickxellales</taxon>
        <taxon>Kickxellaceae</taxon>
        <taxon>Coemansia</taxon>
    </lineage>
</organism>
<dbReference type="GO" id="GO:0000049">
    <property type="term" value="F:tRNA binding"/>
    <property type="evidence" value="ECO:0007669"/>
    <property type="project" value="UniProtKB-UniRule"/>
</dbReference>
<dbReference type="SUPFAM" id="SSF47616">
    <property type="entry name" value="GST C-terminal domain-like"/>
    <property type="match status" value="1"/>
</dbReference>
<proteinExistence type="predicted"/>
<dbReference type="OrthoDB" id="19141at2759"/>
<dbReference type="AlphaFoldDB" id="A0A9W7Y6F3"/>
<dbReference type="SUPFAM" id="SSF50249">
    <property type="entry name" value="Nucleic acid-binding proteins"/>
    <property type="match status" value="1"/>
</dbReference>
<dbReference type="Pfam" id="PF21972">
    <property type="entry name" value="Arc1p_N_like"/>
    <property type="match status" value="1"/>
</dbReference>
<gene>
    <name evidence="9" type="primary">ARC1_2</name>
    <name evidence="9" type="ORF">LPJ53_001095</name>
</gene>
<evidence type="ECO:0000259" key="8">
    <source>
        <dbReference type="PROSITE" id="PS50886"/>
    </source>
</evidence>
<keyword evidence="3 6" id="KW-0820">tRNA-binding</keyword>
<dbReference type="Proteomes" id="UP001149813">
    <property type="component" value="Unassembled WGS sequence"/>
</dbReference>
<dbReference type="EMBL" id="JANBOJ010000024">
    <property type="protein sequence ID" value="KAJ1724667.1"/>
    <property type="molecule type" value="Genomic_DNA"/>
</dbReference>
<dbReference type="CDD" id="cd10289">
    <property type="entry name" value="GST_C_AaRS_like"/>
    <property type="match status" value="1"/>
</dbReference>
<evidence type="ECO:0000256" key="4">
    <source>
        <dbReference type="ARBA" id="ARBA00022884"/>
    </source>
</evidence>
<dbReference type="InterPro" id="IPR051270">
    <property type="entry name" value="Tyrosine-tRNA_ligase_regulator"/>
</dbReference>
<keyword evidence="2" id="KW-0963">Cytoplasm</keyword>
<keyword evidence="10" id="KW-1185">Reference proteome</keyword>
<dbReference type="InterPro" id="IPR012340">
    <property type="entry name" value="NA-bd_OB-fold"/>
</dbReference>
<dbReference type="Pfam" id="PF01588">
    <property type="entry name" value="tRNA_bind"/>
    <property type="match status" value="1"/>
</dbReference>
<keyword evidence="4 6" id="KW-0694">RNA-binding</keyword>
<feature type="compositionally biased region" description="Basic and acidic residues" evidence="7">
    <location>
        <begin position="184"/>
        <end position="215"/>
    </location>
</feature>
<dbReference type="GO" id="GO:0017102">
    <property type="term" value="C:methionyl glutamyl tRNA synthetase complex"/>
    <property type="evidence" value="ECO:0007669"/>
    <property type="project" value="TreeGrafter"/>
</dbReference>
<evidence type="ECO:0000256" key="7">
    <source>
        <dbReference type="SAM" id="MobiDB-lite"/>
    </source>
</evidence>
<name>A0A9W7Y6F3_9FUNG</name>
<evidence type="ECO:0000256" key="2">
    <source>
        <dbReference type="ARBA" id="ARBA00022490"/>
    </source>
</evidence>
<evidence type="ECO:0000313" key="10">
    <source>
        <dbReference type="Proteomes" id="UP001149813"/>
    </source>
</evidence>
<evidence type="ECO:0000256" key="5">
    <source>
        <dbReference type="ARBA" id="ARBA00022917"/>
    </source>
</evidence>
<dbReference type="Gene3D" id="2.40.50.140">
    <property type="entry name" value="Nucleic acid-binding proteins"/>
    <property type="match status" value="1"/>
</dbReference>
<dbReference type="InterPro" id="IPR053836">
    <property type="entry name" value="Arc1-like_N"/>
</dbReference>
<accession>A0A9W7Y6F3</accession>
<sequence>MSASISNTDSALRLLLALVPQAESELAVQTVTDQLSKLDLDGQTVEGTNSVAQLVAAKYNSALAGKTDAEKADVSQWLTMSARHGPSERQLFAQTINEHLADKTYLVSNAITLADIVAFSNVHAYMDTLSSQKRFNWSNFSRWFDLIQHAVPAAALEKVGLKLITIDLNAPAPAKKQQAAPAAKADKANKGAAADTDKKGKKQEKAEGQNDEKKEKKEKKKQAAPAAKEELKIVPSMIDLRVGHIVSVKKHDDADSLYVETIELGEPAPRTVVSGLVRFIPIEQMQDRDVVLVCNLKPVAMRGVKSFAMVLCATSPDGNTVEFVEPPKGSKPGDRVYFEGFEGAEPEEVLKPKLKIFETIQPGLFTNDDREAGWYDEDKKFHKLLVGGNICTTATIAKGTLK</sequence>
<comment type="caution">
    <text evidence="9">The sequence shown here is derived from an EMBL/GenBank/DDBJ whole genome shotgun (WGS) entry which is preliminary data.</text>
</comment>